<feature type="transmembrane region" description="Helical" evidence="1">
    <location>
        <begin position="75"/>
        <end position="93"/>
    </location>
</feature>
<organism evidence="2 3">
    <name type="scientific">Emericella nidulans (strain FGSC A4 / ATCC 38163 / CBS 112.46 / NRRL 194 / M139)</name>
    <name type="common">Aspergillus nidulans</name>
    <dbReference type="NCBI Taxonomy" id="227321"/>
    <lineage>
        <taxon>Eukaryota</taxon>
        <taxon>Fungi</taxon>
        <taxon>Dikarya</taxon>
        <taxon>Ascomycota</taxon>
        <taxon>Pezizomycotina</taxon>
        <taxon>Eurotiomycetes</taxon>
        <taxon>Eurotiomycetidae</taxon>
        <taxon>Eurotiales</taxon>
        <taxon>Aspergillaceae</taxon>
        <taxon>Aspergillus</taxon>
        <taxon>Aspergillus subgen. Nidulantes</taxon>
    </lineage>
</organism>
<gene>
    <name evidence="2" type="ORF">ANIA_01241</name>
</gene>
<proteinExistence type="predicted"/>
<feature type="transmembrane region" description="Helical" evidence="1">
    <location>
        <begin position="105"/>
        <end position="121"/>
    </location>
</feature>
<evidence type="ECO:0000256" key="1">
    <source>
        <dbReference type="SAM" id="Phobius"/>
    </source>
</evidence>
<protein>
    <submittedName>
        <fullName evidence="2">Uncharacterized protein</fullName>
    </submittedName>
</protein>
<dbReference type="KEGG" id="ani:ANIA_01241"/>
<dbReference type="EMBL" id="BN001308">
    <property type="protein sequence ID" value="CBF87870.1"/>
    <property type="molecule type" value="Genomic_DNA"/>
</dbReference>
<keyword evidence="3" id="KW-1185">Reference proteome</keyword>
<dbReference type="eggNOG" id="KOG0054">
    <property type="taxonomic scope" value="Eukaryota"/>
</dbReference>
<dbReference type="OrthoDB" id="6500128at2759"/>
<feature type="transmembrane region" description="Helical" evidence="1">
    <location>
        <begin position="127"/>
        <end position="155"/>
    </location>
</feature>
<dbReference type="GeneID" id="2877017"/>
<dbReference type="RefSeq" id="XP_658845.1">
    <property type="nucleotide sequence ID" value="XM_653753.1"/>
</dbReference>
<evidence type="ECO:0000313" key="3">
    <source>
        <dbReference type="Proteomes" id="UP000000560"/>
    </source>
</evidence>
<reference evidence="3" key="2">
    <citation type="journal article" date="2009" name="Fungal Genet. Biol.">
        <title>The 2008 update of the Aspergillus nidulans genome annotation: a community effort.</title>
        <authorList>
            <person name="Wortman J.R."/>
            <person name="Gilsenan J.M."/>
            <person name="Joardar V."/>
            <person name="Deegan J."/>
            <person name="Clutterbuck J."/>
            <person name="Andersen M.R."/>
            <person name="Archer D."/>
            <person name="Bencina M."/>
            <person name="Braus G."/>
            <person name="Coutinho P."/>
            <person name="von Dohren H."/>
            <person name="Doonan J."/>
            <person name="Driessen A.J."/>
            <person name="Durek P."/>
            <person name="Espeso E."/>
            <person name="Fekete E."/>
            <person name="Flipphi M."/>
            <person name="Estrada C.G."/>
            <person name="Geysens S."/>
            <person name="Goldman G."/>
            <person name="de Groot P.W."/>
            <person name="Hansen K."/>
            <person name="Harris S.D."/>
            <person name="Heinekamp T."/>
            <person name="Helmstaedt K."/>
            <person name="Henrissat B."/>
            <person name="Hofmann G."/>
            <person name="Homan T."/>
            <person name="Horio T."/>
            <person name="Horiuchi H."/>
            <person name="James S."/>
            <person name="Jones M."/>
            <person name="Karaffa L."/>
            <person name="Karanyi Z."/>
            <person name="Kato M."/>
            <person name="Keller N."/>
            <person name="Kelly D.E."/>
            <person name="Kiel J.A."/>
            <person name="Kim J.M."/>
            <person name="van der Klei I.J."/>
            <person name="Klis F.M."/>
            <person name="Kovalchuk A."/>
            <person name="Krasevec N."/>
            <person name="Kubicek C.P."/>
            <person name="Liu B."/>
            <person name="Maccabe A."/>
            <person name="Meyer V."/>
            <person name="Mirabito P."/>
            <person name="Miskei M."/>
            <person name="Mos M."/>
            <person name="Mullins J."/>
            <person name="Nelson D.R."/>
            <person name="Nielsen J."/>
            <person name="Oakley B.R."/>
            <person name="Osmani S.A."/>
            <person name="Pakula T."/>
            <person name="Paszewski A."/>
            <person name="Paulsen I."/>
            <person name="Pilsyk S."/>
            <person name="Pocsi I."/>
            <person name="Punt P.J."/>
            <person name="Ram A.F."/>
            <person name="Ren Q."/>
            <person name="Robellet X."/>
            <person name="Robson G."/>
            <person name="Seiboth B."/>
            <person name="van Solingen P."/>
            <person name="Specht T."/>
            <person name="Sun J."/>
            <person name="Taheri-Talesh N."/>
            <person name="Takeshita N."/>
            <person name="Ussery D."/>
            <person name="vanKuyk P.A."/>
            <person name="Visser H."/>
            <person name="van de Vondervoort P.J."/>
            <person name="de Vries R.P."/>
            <person name="Walton J."/>
            <person name="Xiang X."/>
            <person name="Xiong Y."/>
            <person name="Zeng A.P."/>
            <person name="Brandt B.W."/>
            <person name="Cornell M.J."/>
            <person name="van den Hondel C.A."/>
            <person name="Visser J."/>
            <person name="Oliver S.G."/>
            <person name="Turner G."/>
        </authorList>
    </citation>
    <scope>GENOME REANNOTATION</scope>
    <source>
        <strain evidence="3">FGSC A4 / ATCC 38163 / CBS 112.46 / NRRL 194 / M139</strain>
    </source>
</reference>
<keyword evidence="1" id="KW-0812">Transmembrane</keyword>
<dbReference type="InParanoid" id="Q5BDY9"/>
<dbReference type="Proteomes" id="UP000000560">
    <property type="component" value="Chromosome VIII"/>
</dbReference>
<evidence type="ECO:0000313" key="2">
    <source>
        <dbReference type="EMBL" id="CBF87870.1"/>
    </source>
</evidence>
<dbReference type="OMA" id="MAFDITM"/>
<keyword evidence="1" id="KW-0472">Membrane</keyword>
<sequence>MSRGIRFLSSLRRSDPRFFTSSNHSNNPALANTASFSKVSQSGAFCLGVREIGIVQLGLTTQWARPSVSALRTDASIAVNAVLTSAFFLLSLLSYAEHNFSTPPSFLLNVYLFITLLFDIAKTRTLWLWHIGGTSQIIAILTSVTVGLKLFLLFLESSDKRSILRDEYKAYPPEATGGIFNRIFFWWLNPLFRQGLSQSLAVEDLFVLDKQLSSKRLHLALEAAWNKGIYGA</sequence>
<keyword evidence="1" id="KW-1133">Transmembrane helix</keyword>
<reference evidence="3" key="1">
    <citation type="journal article" date="2005" name="Nature">
        <title>Sequencing of Aspergillus nidulans and comparative analysis with A. fumigatus and A. oryzae.</title>
        <authorList>
            <person name="Galagan J.E."/>
            <person name="Calvo S.E."/>
            <person name="Cuomo C."/>
            <person name="Ma L.J."/>
            <person name="Wortman J.R."/>
            <person name="Batzoglou S."/>
            <person name="Lee S.I."/>
            <person name="Basturkmen M."/>
            <person name="Spevak C.C."/>
            <person name="Clutterbuck J."/>
            <person name="Kapitonov V."/>
            <person name="Jurka J."/>
            <person name="Scazzocchio C."/>
            <person name="Farman M."/>
            <person name="Butler J."/>
            <person name="Purcell S."/>
            <person name="Harris S."/>
            <person name="Braus G.H."/>
            <person name="Draht O."/>
            <person name="Busch S."/>
            <person name="D'Enfert C."/>
            <person name="Bouchier C."/>
            <person name="Goldman G.H."/>
            <person name="Bell-Pedersen D."/>
            <person name="Griffiths-Jones S."/>
            <person name="Doonan J.H."/>
            <person name="Yu J."/>
            <person name="Vienken K."/>
            <person name="Pain A."/>
            <person name="Freitag M."/>
            <person name="Selker E.U."/>
            <person name="Archer D.B."/>
            <person name="Penalva M.A."/>
            <person name="Oakley B.R."/>
            <person name="Momany M."/>
            <person name="Tanaka T."/>
            <person name="Kumagai T."/>
            <person name="Asai K."/>
            <person name="Machida M."/>
            <person name="Nierman W.C."/>
            <person name="Denning D.W."/>
            <person name="Caddick M."/>
            <person name="Hynes M."/>
            <person name="Paoletti M."/>
            <person name="Fischer R."/>
            <person name="Miller B."/>
            <person name="Dyer P."/>
            <person name="Sachs M.S."/>
            <person name="Osmani S.A."/>
            <person name="Birren B.W."/>
        </authorList>
    </citation>
    <scope>NUCLEOTIDE SEQUENCE [LARGE SCALE GENOMIC DNA]</scope>
    <source>
        <strain evidence="3">FGSC A4 / ATCC 38163 / CBS 112.46 / NRRL 194 / M139</strain>
    </source>
</reference>
<accession>C8VSP9</accession>
<dbReference type="HOGENOM" id="CLU_1194874_0_0_1"/>
<dbReference type="AlphaFoldDB" id="Q5BDY9"/>
<accession>Q5BDY9</accession>
<name>Q5BDY9_EMENI</name>